<dbReference type="Proteomes" id="UP000661607">
    <property type="component" value="Unassembled WGS sequence"/>
</dbReference>
<dbReference type="EMBL" id="JADBEF010000001">
    <property type="protein sequence ID" value="MBE1565896.1"/>
    <property type="molecule type" value="Genomic_DNA"/>
</dbReference>
<dbReference type="InterPro" id="IPR045592">
    <property type="entry name" value="DUF6461"/>
</dbReference>
<keyword evidence="1" id="KW-0812">Transmembrane</keyword>
<keyword evidence="3" id="KW-1185">Reference proteome</keyword>
<organism evidence="2 3">
    <name type="scientific">Nonomuraea africana</name>
    <dbReference type="NCBI Taxonomy" id="46171"/>
    <lineage>
        <taxon>Bacteria</taxon>
        <taxon>Bacillati</taxon>
        <taxon>Actinomycetota</taxon>
        <taxon>Actinomycetes</taxon>
        <taxon>Streptosporangiales</taxon>
        <taxon>Streptosporangiaceae</taxon>
        <taxon>Nonomuraea</taxon>
    </lineage>
</organism>
<proteinExistence type="predicted"/>
<keyword evidence="1" id="KW-1133">Transmembrane helix</keyword>
<gene>
    <name evidence="2" type="ORF">H4W81_008675</name>
</gene>
<keyword evidence="1" id="KW-0472">Membrane</keyword>
<dbReference type="Pfam" id="PF20062">
    <property type="entry name" value="DUF6461"/>
    <property type="match status" value="1"/>
</dbReference>
<name>A0ABR9KV53_9ACTN</name>
<sequence>MTVGVTLALAVEASCLAVLDRRLRRPVSVLIFIGGMYVSTLALFARLVSHFYLDVDGMDYFHWIDDGKIRFEFLHQEGYSHWIKDGKIQLEFPHHESYSEEMPDELAETLERIDSPVYPNADPHEGPAFLLAERLTGITMTPQLLEESTYLCGGVPRSR</sequence>
<dbReference type="RefSeq" id="WP_318782432.1">
    <property type="nucleotide sequence ID" value="NZ_BAAASY010000010.1"/>
</dbReference>
<protein>
    <submittedName>
        <fullName evidence="2">Uncharacterized protein</fullName>
    </submittedName>
</protein>
<accession>A0ABR9KV53</accession>
<feature type="transmembrane region" description="Helical" evidence="1">
    <location>
        <begin position="27"/>
        <end position="48"/>
    </location>
</feature>
<evidence type="ECO:0000313" key="2">
    <source>
        <dbReference type="EMBL" id="MBE1565896.1"/>
    </source>
</evidence>
<comment type="caution">
    <text evidence="2">The sequence shown here is derived from an EMBL/GenBank/DDBJ whole genome shotgun (WGS) entry which is preliminary data.</text>
</comment>
<evidence type="ECO:0000256" key="1">
    <source>
        <dbReference type="SAM" id="Phobius"/>
    </source>
</evidence>
<evidence type="ECO:0000313" key="3">
    <source>
        <dbReference type="Proteomes" id="UP000661607"/>
    </source>
</evidence>
<reference evidence="2 3" key="1">
    <citation type="submission" date="2020-10" db="EMBL/GenBank/DDBJ databases">
        <title>Sequencing the genomes of 1000 actinobacteria strains.</title>
        <authorList>
            <person name="Klenk H.-P."/>
        </authorList>
    </citation>
    <scope>NUCLEOTIDE SEQUENCE [LARGE SCALE GENOMIC DNA]</scope>
    <source>
        <strain evidence="2 3">DSM 43748</strain>
    </source>
</reference>